<dbReference type="AlphaFoldDB" id="A0AAP5MBA3"/>
<dbReference type="Proteomes" id="UP000667802">
    <property type="component" value="Unassembled WGS sequence"/>
</dbReference>
<comment type="caution">
    <text evidence="1">The sequence shown here is derived from an EMBL/GenBank/DDBJ whole genome shotgun (WGS) entry which is preliminary data.</text>
</comment>
<name>A0AAP5MBA3_9CYAN</name>
<reference evidence="2" key="1">
    <citation type="journal article" date="2021" name="Science">
        <title>Hunting the eagle killer: A cyanobacterial neurotoxin causes vacuolar myelinopathy.</title>
        <authorList>
            <person name="Breinlinger S."/>
            <person name="Phillips T.J."/>
            <person name="Haram B.N."/>
            <person name="Mares J."/>
            <person name="Martinez Yerena J.A."/>
            <person name="Hrouzek P."/>
            <person name="Sobotka R."/>
            <person name="Henderson W.M."/>
            <person name="Schmieder P."/>
            <person name="Williams S.M."/>
            <person name="Lauderdale J.D."/>
            <person name="Wilde H.D."/>
            <person name="Gerrin W."/>
            <person name="Kust A."/>
            <person name="Washington J.W."/>
            <person name="Wagner C."/>
            <person name="Geier B."/>
            <person name="Liebeke M."/>
            <person name="Enke H."/>
            <person name="Niedermeyer T.H.J."/>
            <person name="Wilde S.B."/>
        </authorList>
    </citation>
    <scope>NUCLEOTIDE SEQUENCE [LARGE SCALE GENOMIC DNA]</scope>
    <source>
        <strain evidence="2">Thurmond2011</strain>
    </source>
</reference>
<protein>
    <submittedName>
        <fullName evidence="1">Uncharacterized protein</fullName>
    </submittedName>
</protein>
<keyword evidence="2" id="KW-1185">Reference proteome</keyword>
<evidence type="ECO:0000313" key="1">
    <source>
        <dbReference type="EMBL" id="MDR9899030.1"/>
    </source>
</evidence>
<organism evidence="1 2">
    <name type="scientific">Aetokthonos hydrillicola Thurmond2011</name>
    <dbReference type="NCBI Taxonomy" id="2712845"/>
    <lineage>
        <taxon>Bacteria</taxon>
        <taxon>Bacillati</taxon>
        <taxon>Cyanobacteriota</taxon>
        <taxon>Cyanophyceae</taxon>
        <taxon>Nostocales</taxon>
        <taxon>Hapalosiphonaceae</taxon>
        <taxon>Aetokthonos</taxon>
    </lineage>
</organism>
<proteinExistence type="predicted"/>
<accession>A0AAP5MBA3</accession>
<sequence>MKNLAGNDVAIFLFRFDLSGNGINFILNEAIAADMYEDIDKKMRPLIHTCCETLLRYKHLSSSNTIMDGNFLVQGSFEVTLSRGLGSHFPEDEKQELFQDAKNIADLLALVMNRRTVEKKQGIQRTESPTQFTHNPKELKKGFAKLGQTKRLKAEWQRLAEDKPKISGLRQLRPEDLPPDVIASSGYDHRGFCYIFEHKTLGDLGRIILIKKGEQQVLIEAELFNEQESPDSPRIQNKKEIFEAVISAVNNCFNENFGYG</sequence>
<gene>
    <name evidence="1" type="ORF">G7B40_031390</name>
</gene>
<dbReference type="EMBL" id="JAALHA020000021">
    <property type="protein sequence ID" value="MDR9899030.1"/>
    <property type="molecule type" value="Genomic_DNA"/>
</dbReference>
<evidence type="ECO:0000313" key="2">
    <source>
        <dbReference type="Proteomes" id="UP000667802"/>
    </source>
</evidence>
<dbReference type="RefSeq" id="WP_208353969.1">
    <property type="nucleotide sequence ID" value="NZ_CAWQFN010000477.1"/>
</dbReference>